<proteinExistence type="predicted"/>
<keyword evidence="2" id="KW-1185">Reference proteome</keyword>
<evidence type="ECO:0000313" key="1">
    <source>
        <dbReference type="EMBL" id="KAJ7027219.1"/>
    </source>
</evidence>
<accession>A0AAD6WZY7</accession>
<comment type="caution">
    <text evidence="1">The sequence shown here is derived from an EMBL/GenBank/DDBJ whole genome shotgun (WGS) entry which is preliminary data.</text>
</comment>
<dbReference type="AlphaFoldDB" id="A0AAD6WZY7"/>
<dbReference type="Proteomes" id="UP001218188">
    <property type="component" value="Unassembled WGS sequence"/>
</dbReference>
<reference evidence="1" key="1">
    <citation type="submission" date="2023-03" db="EMBL/GenBank/DDBJ databases">
        <title>Massive genome expansion in bonnet fungi (Mycena s.s.) driven by repeated elements and novel gene families across ecological guilds.</title>
        <authorList>
            <consortium name="Lawrence Berkeley National Laboratory"/>
            <person name="Harder C.B."/>
            <person name="Miyauchi S."/>
            <person name="Viragh M."/>
            <person name="Kuo A."/>
            <person name="Thoen E."/>
            <person name="Andreopoulos B."/>
            <person name="Lu D."/>
            <person name="Skrede I."/>
            <person name="Drula E."/>
            <person name="Henrissat B."/>
            <person name="Morin E."/>
            <person name="Kohler A."/>
            <person name="Barry K."/>
            <person name="LaButti K."/>
            <person name="Morin E."/>
            <person name="Salamov A."/>
            <person name="Lipzen A."/>
            <person name="Mereny Z."/>
            <person name="Hegedus B."/>
            <person name="Baldrian P."/>
            <person name="Stursova M."/>
            <person name="Weitz H."/>
            <person name="Taylor A."/>
            <person name="Grigoriev I.V."/>
            <person name="Nagy L.G."/>
            <person name="Martin F."/>
            <person name="Kauserud H."/>
        </authorList>
    </citation>
    <scope>NUCLEOTIDE SEQUENCE</scope>
    <source>
        <strain evidence="1">CBHHK200</strain>
    </source>
</reference>
<evidence type="ECO:0000313" key="2">
    <source>
        <dbReference type="Proteomes" id="UP001218188"/>
    </source>
</evidence>
<sequence length="105" mass="11660">MPRQDTVTEARIHNLTACLTPALTLLEGLNDAFGPPFIQAIAKTVQALIAGVQNIKRNKNECFQLLESIHQVLYPLIHLHLKSETVGSLPPVVLEDIAQFTEYVE</sequence>
<name>A0AAD6WZY7_9AGAR</name>
<organism evidence="1 2">
    <name type="scientific">Mycena alexandri</name>
    <dbReference type="NCBI Taxonomy" id="1745969"/>
    <lineage>
        <taxon>Eukaryota</taxon>
        <taxon>Fungi</taxon>
        <taxon>Dikarya</taxon>
        <taxon>Basidiomycota</taxon>
        <taxon>Agaricomycotina</taxon>
        <taxon>Agaricomycetes</taxon>
        <taxon>Agaricomycetidae</taxon>
        <taxon>Agaricales</taxon>
        <taxon>Marasmiineae</taxon>
        <taxon>Mycenaceae</taxon>
        <taxon>Mycena</taxon>
    </lineage>
</organism>
<dbReference type="EMBL" id="JARJCM010000127">
    <property type="protein sequence ID" value="KAJ7027219.1"/>
    <property type="molecule type" value="Genomic_DNA"/>
</dbReference>
<gene>
    <name evidence="1" type="ORF">C8F04DRAFT_1189755</name>
</gene>
<protein>
    <submittedName>
        <fullName evidence="1">Uncharacterized protein</fullName>
    </submittedName>
</protein>